<dbReference type="InterPro" id="IPR051448">
    <property type="entry name" value="CdaR-like_regulators"/>
</dbReference>
<dbReference type="InterPro" id="IPR025736">
    <property type="entry name" value="PucR_C-HTH_dom"/>
</dbReference>
<gene>
    <name evidence="3" type="ORF">LB941_07095</name>
</gene>
<name>A0A9X2JMH2_9LACO</name>
<dbReference type="Gene3D" id="1.10.10.2840">
    <property type="entry name" value="PucR C-terminal helix-turn-helix domain"/>
    <property type="match status" value="1"/>
</dbReference>
<dbReference type="PANTHER" id="PTHR33744">
    <property type="entry name" value="CARBOHYDRATE DIACID REGULATOR"/>
    <property type="match status" value="1"/>
</dbReference>
<evidence type="ECO:0000313" key="3">
    <source>
        <dbReference type="EMBL" id="MCP0887101.1"/>
    </source>
</evidence>
<feature type="domain" description="PucR C-terminal helix-turn-helix" evidence="2">
    <location>
        <begin position="450"/>
        <end position="497"/>
    </location>
</feature>
<dbReference type="RefSeq" id="WP_253360671.1">
    <property type="nucleotide sequence ID" value="NZ_JAIULA010000012.1"/>
</dbReference>
<sequence length="516" mass="59935">MSVTIFDVLKLSSMRGAKVLTHKSSLEQIVTSVTVLEYSETNETQRELKNNIHFRGNEIVLTSFSAIKNDVDAQCRNLEYQADLGEVAVVLFYVGIVMPKVHQRLIDLADELGMVLVCMPQNDPTLAYSDIITETLNSIFNDQLKHPNLVVEVLKNFSNMPDRGKNIETIMQIVSNRLKVSLAIFDSKNILLHEANWPRSEKINWIAVYKKDRDKDFQKLNNENIVLKNSIQDFMLLILPSSKNISEVKERQIVQIMEIALRIWQESKTYIGRADLIETLIMGQRGKARQIAERLNVKMESLKNAWIIKNVLKQDNSQQIEVVREISKIFANNVICEYYNDNIIILYTKKLKLYDILQWGKQLKECLSGKRFKASISYYINLADINEISEIFSLTEMVKKDLQVVFPQKQIFNLQDFTFVKECRELQRKRNNQSIQVKNIIHPLVSKQELMRTLATYLLDTQANVIKTANLEYVHRNTIKYRLRRINDLLGISIDNPIMIGYLTQEVAIYRLNKLK</sequence>
<evidence type="ECO:0000313" key="4">
    <source>
        <dbReference type="Proteomes" id="UP001139006"/>
    </source>
</evidence>
<keyword evidence="4" id="KW-1185">Reference proteome</keyword>
<accession>A0A9X2JMH2</accession>
<dbReference type="Pfam" id="PF13556">
    <property type="entry name" value="HTH_30"/>
    <property type="match status" value="1"/>
</dbReference>
<dbReference type="Proteomes" id="UP001139006">
    <property type="component" value="Unassembled WGS sequence"/>
</dbReference>
<dbReference type="EMBL" id="JAIULA010000012">
    <property type="protein sequence ID" value="MCP0887101.1"/>
    <property type="molecule type" value="Genomic_DNA"/>
</dbReference>
<evidence type="ECO:0000259" key="2">
    <source>
        <dbReference type="Pfam" id="PF13556"/>
    </source>
</evidence>
<dbReference type="AlphaFoldDB" id="A0A9X2JMH2"/>
<evidence type="ECO:0000259" key="1">
    <source>
        <dbReference type="Pfam" id="PF07905"/>
    </source>
</evidence>
<protein>
    <submittedName>
        <fullName evidence="3">PucR family transcriptional regulator</fullName>
    </submittedName>
</protein>
<dbReference type="PANTHER" id="PTHR33744:SF16">
    <property type="entry name" value="CARBOHYDRATE DIACID REGULATOR"/>
    <property type="match status" value="1"/>
</dbReference>
<proteinExistence type="predicted"/>
<dbReference type="InterPro" id="IPR012914">
    <property type="entry name" value="PucR_dom"/>
</dbReference>
<dbReference type="Pfam" id="PF07905">
    <property type="entry name" value="PucR"/>
    <property type="match status" value="1"/>
</dbReference>
<reference evidence="3 4" key="1">
    <citation type="journal article" date="2023" name="Int. J. Syst. Evol. Microbiol.">
        <title>Ligilactobacillus ubinensis sp. nov., a novel species isolated from the wild ferment of a durian fruit (Durio zibethinus).</title>
        <authorList>
            <person name="Heng Y.C."/>
            <person name="Menon N."/>
            <person name="Chen B."/>
            <person name="Loo B.Z.L."/>
            <person name="Wong G.W.J."/>
            <person name="Lim A.C.H."/>
            <person name="Silvaraju S."/>
            <person name="Kittelmann S."/>
        </authorList>
    </citation>
    <scope>NUCLEOTIDE SEQUENCE [LARGE SCALE GENOMIC DNA]</scope>
    <source>
        <strain evidence="3 4">WILCCON 0076</strain>
    </source>
</reference>
<dbReference type="InterPro" id="IPR042070">
    <property type="entry name" value="PucR_C-HTH_sf"/>
</dbReference>
<feature type="domain" description="Purine catabolism PurC-like" evidence="1">
    <location>
        <begin position="7"/>
        <end position="139"/>
    </location>
</feature>
<comment type="caution">
    <text evidence="3">The sequence shown here is derived from an EMBL/GenBank/DDBJ whole genome shotgun (WGS) entry which is preliminary data.</text>
</comment>
<organism evidence="3 4">
    <name type="scientific">Ligilactobacillus ubinensis</name>
    <dbReference type="NCBI Taxonomy" id="2876789"/>
    <lineage>
        <taxon>Bacteria</taxon>
        <taxon>Bacillati</taxon>
        <taxon>Bacillota</taxon>
        <taxon>Bacilli</taxon>
        <taxon>Lactobacillales</taxon>
        <taxon>Lactobacillaceae</taxon>
        <taxon>Ligilactobacillus</taxon>
    </lineage>
</organism>